<dbReference type="PROSITE" id="PS51257">
    <property type="entry name" value="PROKAR_LIPOPROTEIN"/>
    <property type="match status" value="1"/>
</dbReference>
<evidence type="ECO:0000256" key="1">
    <source>
        <dbReference type="SAM" id="MobiDB-lite"/>
    </source>
</evidence>
<feature type="domain" description="GerMN" evidence="2">
    <location>
        <begin position="203"/>
        <end position="294"/>
    </location>
</feature>
<proteinExistence type="predicted"/>
<organism evidence="3 4">
    <name type="scientific">Ammonicoccus fulvus</name>
    <dbReference type="NCBI Taxonomy" id="3138240"/>
    <lineage>
        <taxon>Bacteria</taxon>
        <taxon>Bacillati</taxon>
        <taxon>Actinomycetota</taxon>
        <taxon>Actinomycetes</taxon>
        <taxon>Propionibacteriales</taxon>
        <taxon>Propionibacteriaceae</taxon>
        <taxon>Ammonicoccus</taxon>
    </lineage>
</organism>
<dbReference type="InterPro" id="IPR018910">
    <property type="entry name" value="LpqB_C"/>
</dbReference>
<protein>
    <submittedName>
        <fullName evidence="3">LpqB family beta-propeller domain-containing protein</fullName>
    </submittedName>
</protein>
<keyword evidence="4" id="KW-1185">Reference proteome</keyword>
<name>A0ABZ3FMF4_9ACTN</name>
<dbReference type="SMART" id="SM00909">
    <property type="entry name" value="Germane"/>
    <property type="match status" value="1"/>
</dbReference>
<dbReference type="Pfam" id="PF10646">
    <property type="entry name" value="Germane"/>
    <property type="match status" value="1"/>
</dbReference>
<dbReference type="InterPro" id="IPR059026">
    <property type="entry name" value="LpqB_N"/>
</dbReference>
<dbReference type="Pfam" id="PF25976">
    <property type="entry name" value="LpqB_N"/>
    <property type="match status" value="1"/>
</dbReference>
<accession>A0ABZ3FMF4</accession>
<evidence type="ECO:0000313" key="4">
    <source>
        <dbReference type="Proteomes" id="UP001442841"/>
    </source>
</evidence>
<feature type="region of interest" description="Disordered" evidence="1">
    <location>
        <begin position="31"/>
        <end position="60"/>
    </location>
</feature>
<dbReference type="InterPro" id="IPR019606">
    <property type="entry name" value="GerMN"/>
</dbReference>
<evidence type="ECO:0000313" key="3">
    <source>
        <dbReference type="EMBL" id="XAN07228.1"/>
    </source>
</evidence>
<dbReference type="Pfam" id="PF10647">
    <property type="entry name" value="Gmad1"/>
    <property type="match status" value="1"/>
</dbReference>
<dbReference type="EMBL" id="CP154795">
    <property type="protein sequence ID" value="XAN07228.1"/>
    <property type="molecule type" value="Genomic_DNA"/>
</dbReference>
<dbReference type="RefSeq" id="WP_425308678.1">
    <property type="nucleotide sequence ID" value="NZ_CP154795.1"/>
</dbReference>
<evidence type="ECO:0000259" key="2">
    <source>
        <dbReference type="SMART" id="SM00909"/>
    </source>
</evidence>
<dbReference type="Proteomes" id="UP001442841">
    <property type="component" value="Chromosome"/>
</dbReference>
<gene>
    <name evidence="3" type="ORF">AADG42_07955</name>
</gene>
<reference evidence="3 4" key="1">
    <citation type="submission" date="2024-04" db="EMBL/GenBank/DDBJ databases">
        <title>Isolation of an actinomycete strain from pig manure.</title>
        <authorList>
            <person name="Gong T."/>
            <person name="Yu Z."/>
            <person name="An M."/>
            <person name="Wei C."/>
            <person name="Yang W."/>
            <person name="Liu L."/>
        </authorList>
    </citation>
    <scope>NUCLEOTIDE SEQUENCE [LARGE SCALE GENOMIC DNA]</scope>
    <source>
        <strain evidence="3 4">ZF39</strain>
    </source>
</reference>
<sequence length="595" mass="63785">MRISTRRGVRRLVLLMALALLVLSGCTRIPTSGTVESAEGPTKVPEVSVEVAPEPPTPGASPRMVVEGYLQAMANYQQGYGVARLYLSSAVRESWRPETGVTVYEDGYGVSATPEVATLEAPLVGTIEADGSFRHRTDPLIHDFHLVRDTDGEWRIGNPPEGLLISRYLFDKFYASVNLWFFDPSWTTMVPDPVLVPTGNRTPTALLQGLLRGPTDWLSPVVVSAIPSQTRLNVQSAYADADGVVEVSLSESVAALADEQRSRMAAQVVWTLGQLDGVSGVRFHMNGAPYAIPEANEGVVDIRAFEWLDRTPAGGRPPAVFGATEAGLVTMAEGAGNTEIQPVAGPMGELAGVTSFDVAPGRDRVAVVTDHGHALRLGALTDSPPEVLSARGLLRPQFVQSQTSEVWTIGDLDPPAEPGAVASQTVVRIAPDRTDHLALPVMESRVLAFRLSPDGTRMALIRTTPEGRRELGVARVNRSLPDIVLDGWRPVPLGDANDPGPTLVVDVGWLDPTTLIVLAGAGDRQPVKPYRVGVYATSVTEIGQPDNWQAETVATAPRTGGGRALVQGRNGIWRYEDDYRWPLAGKGLIAVAYAS</sequence>